<dbReference type="Proteomes" id="UP001586593">
    <property type="component" value="Unassembled WGS sequence"/>
</dbReference>
<dbReference type="EMBL" id="JAZHXJ010000004">
    <property type="protein sequence ID" value="KAL1884132.1"/>
    <property type="molecule type" value="Genomic_DNA"/>
</dbReference>
<dbReference type="SUPFAM" id="SSF52833">
    <property type="entry name" value="Thioredoxin-like"/>
    <property type="match status" value="1"/>
</dbReference>
<comment type="caution">
    <text evidence="2">The sequence shown here is derived from an EMBL/GenBank/DDBJ whole genome shotgun (WGS) entry which is preliminary data.</text>
</comment>
<accession>A0ABR3Y772</accession>
<dbReference type="InterPro" id="IPR036249">
    <property type="entry name" value="Thioredoxin-like_sf"/>
</dbReference>
<dbReference type="Gene3D" id="3.40.30.10">
    <property type="entry name" value="Glutaredoxin"/>
    <property type="match status" value="1"/>
</dbReference>
<sequence length="231" mass="25571">MAKFDVRVVSDVICPWCYLGKRRLERAIDVYKKVVPGGANDSFHVTWHPFYLDPTLPKVGVETSTHLANKFGPDRVRMIQARLKTLGETEGIHFDFGKNKVGNTRDAHRVVQLAKTKSGDLENKVVEELFRSYFEQGGDVTSHDMLIAAAERAGLSREETKKWLEDGSGGAEVDREVKQAYAEGIHGVPDFLINGRYRINGAQDVEAFVSEFVRAKEAAPNTAGTSGGNTC</sequence>
<gene>
    <name evidence="2" type="ORF">VTK73DRAFT_6801</name>
</gene>
<proteinExistence type="predicted"/>
<evidence type="ECO:0000313" key="3">
    <source>
        <dbReference type="Proteomes" id="UP001586593"/>
    </source>
</evidence>
<dbReference type="Pfam" id="PF01323">
    <property type="entry name" value="DSBA"/>
    <property type="match status" value="1"/>
</dbReference>
<dbReference type="CDD" id="cd03024">
    <property type="entry name" value="DsbA_FrnE"/>
    <property type="match status" value="1"/>
</dbReference>
<organism evidence="2 3">
    <name type="scientific">Phialemonium thermophilum</name>
    <dbReference type="NCBI Taxonomy" id="223376"/>
    <lineage>
        <taxon>Eukaryota</taxon>
        <taxon>Fungi</taxon>
        <taxon>Dikarya</taxon>
        <taxon>Ascomycota</taxon>
        <taxon>Pezizomycotina</taxon>
        <taxon>Sordariomycetes</taxon>
        <taxon>Sordariomycetidae</taxon>
        <taxon>Cephalothecales</taxon>
        <taxon>Cephalothecaceae</taxon>
        <taxon>Phialemonium</taxon>
    </lineage>
</organism>
<dbReference type="InterPro" id="IPR001853">
    <property type="entry name" value="DSBA-like_thioredoxin_dom"/>
</dbReference>
<evidence type="ECO:0000259" key="1">
    <source>
        <dbReference type="Pfam" id="PF01323"/>
    </source>
</evidence>
<evidence type="ECO:0000313" key="2">
    <source>
        <dbReference type="EMBL" id="KAL1884132.1"/>
    </source>
</evidence>
<protein>
    <recommendedName>
        <fullName evidence="1">DSBA-like thioredoxin domain-containing protein</fullName>
    </recommendedName>
</protein>
<name>A0ABR3Y772_9PEZI</name>
<dbReference type="PANTHER" id="PTHR13887:SF41">
    <property type="entry name" value="THIOREDOXIN SUPERFAMILY PROTEIN"/>
    <property type="match status" value="1"/>
</dbReference>
<dbReference type="PANTHER" id="PTHR13887">
    <property type="entry name" value="GLUTATHIONE S-TRANSFERASE KAPPA"/>
    <property type="match status" value="1"/>
</dbReference>
<keyword evidence="3" id="KW-1185">Reference proteome</keyword>
<reference evidence="2 3" key="1">
    <citation type="journal article" date="2024" name="Commun. Biol.">
        <title>Comparative genomic analysis of thermophilic fungi reveals convergent evolutionary adaptations and gene losses.</title>
        <authorList>
            <person name="Steindorff A.S."/>
            <person name="Aguilar-Pontes M.V."/>
            <person name="Robinson A.J."/>
            <person name="Andreopoulos B."/>
            <person name="LaButti K."/>
            <person name="Kuo A."/>
            <person name="Mondo S."/>
            <person name="Riley R."/>
            <person name="Otillar R."/>
            <person name="Haridas S."/>
            <person name="Lipzen A."/>
            <person name="Grimwood J."/>
            <person name="Schmutz J."/>
            <person name="Clum A."/>
            <person name="Reid I.D."/>
            <person name="Moisan M.C."/>
            <person name="Butler G."/>
            <person name="Nguyen T.T.M."/>
            <person name="Dewar K."/>
            <person name="Conant G."/>
            <person name="Drula E."/>
            <person name="Henrissat B."/>
            <person name="Hansel C."/>
            <person name="Singer S."/>
            <person name="Hutchinson M.I."/>
            <person name="de Vries R.P."/>
            <person name="Natvig D.O."/>
            <person name="Powell A.J."/>
            <person name="Tsang A."/>
            <person name="Grigoriev I.V."/>
        </authorList>
    </citation>
    <scope>NUCLEOTIDE SEQUENCE [LARGE SCALE GENOMIC DNA]</scope>
    <source>
        <strain evidence="2 3">ATCC 24622</strain>
    </source>
</reference>
<feature type="domain" description="DSBA-like thioredoxin" evidence="1">
    <location>
        <begin position="6"/>
        <end position="211"/>
    </location>
</feature>